<sequence length="132" mass="14740">MEKRTKIIIIGIACLLGATWFLWVPITLMTASGWFSSFVTAITSDEEYVKKASQNPTVRQYIESYPEYTTNQHNEFLGWRVIHFDVEKGPSMYVKVSNLHGGIKVSATCPNSQGISFSQNATLAQQIVTDGC</sequence>
<accession>A0A2S2KQZ1</accession>
<keyword evidence="1" id="KW-0472">Membrane</keyword>
<dbReference type="AlphaFoldDB" id="A0A2S2KQZ1"/>
<reference evidence="2 3" key="1">
    <citation type="submission" date="2018-05" db="EMBL/GenBank/DDBJ databases">
        <title>genome sequencing of Nitrosopumilus sp. NM25.</title>
        <authorList>
            <person name="Mori K."/>
            <person name="Nakagawa T."/>
        </authorList>
    </citation>
    <scope>NUCLEOTIDE SEQUENCE [LARGE SCALE GENOMIC DNA]</scope>
    <source>
        <strain evidence="2 3">NM25</strain>
    </source>
</reference>
<keyword evidence="1" id="KW-0812">Transmembrane</keyword>
<protein>
    <submittedName>
        <fullName evidence="2">Uncharacterized protein</fullName>
    </submittedName>
</protein>
<evidence type="ECO:0000313" key="3">
    <source>
        <dbReference type="Proteomes" id="UP000245829"/>
    </source>
</evidence>
<evidence type="ECO:0000256" key="1">
    <source>
        <dbReference type="SAM" id="Phobius"/>
    </source>
</evidence>
<gene>
    <name evidence="2" type="ORF">NZNM25_08910</name>
</gene>
<proteinExistence type="predicted"/>
<comment type="caution">
    <text evidence="2">The sequence shown here is derived from an EMBL/GenBank/DDBJ whole genome shotgun (WGS) entry which is preliminary data.</text>
</comment>
<dbReference type="EMBL" id="BGKI01000004">
    <property type="protein sequence ID" value="GBH34100.1"/>
    <property type="molecule type" value="Genomic_DNA"/>
</dbReference>
<name>A0A2S2KQZ1_9ARCH</name>
<dbReference type="GeneID" id="76208778"/>
<dbReference type="RefSeq" id="WP_109876729.1">
    <property type="nucleotide sequence ID" value="NZ_AP026695.1"/>
</dbReference>
<organism evidence="2 3">
    <name type="scientific">Nitrosopumilus zosterae</name>
    <dbReference type="NCBI Taxonomy" id="718286"/>
    <lineage>
        <taxon>Archaea</taxon>
        <taxon>Nitrososphaerota</taxon>
        <taxon>Nitrososphaeria</taxon>
        <taxon>Nitrosopumilales</taxon>
        <taxon>Nitrosopumilaceae</taxon>
        <taxon>Nitrosopumilus</taxon>
    </lineage>
</organism>
<dbReference type="Proteomes" id="UP000245829">
    <property type="component" value="Unassembled WGS sequence"/>
</dbReference>
<feature type="transmembrane region" description="Helical" evidence="1">
    <location>
        <begin position="7"/>
        <end position="35"/>
    </location>
</feature>
<evidence type="ECO:0000313" key="2">
    <source>
        <dbReference type="EMBL" id="GBH34100.1"/>
    </source>
</evidence>
<keyword evidence="3" id="KW-1185">Reference proteome</keyword>
<keyword evidence="1" id="KW-1133">Transmembrane helix</keyword>